<evidence type="ECO:0000259" key="8">
    <source>
        <dbReference type="PROSITE" id="PS51161"/>
    </source>
</evidence>
<accession>A0A350HB66</accession>
<dbReference type="GO" id="GO:0003677">
    <property type="term" value="F:DNA binding"/>
    <property type="evidence" value="ECO:0007669"/>
    <property type="project" value="UniProtKB-KW"/>
</dbReference>
<reference evidence="9 10" key="1">
    <citation type="journal article" date="2018" name="Nat. Biotechnol.">
        <title>A standardized bacterial taxonomy based on genome phylogeny substantially revises the tree of life.</title>
        <authorList>
            <person name="Parks D.H."/>
            <person name="Chuvochina M."/>
            <person name="Waite D.W."/>
            <person name="Rinke C."/>
            <person name="Skarshewski A."/>
            <person name="Chaumeil P.A."/>
            <person name="Hugenholtz P."/>
        </authorList>
    </citation>
    <scope>NUCLEOTIDE SEQUENCE [LARGE SCALE GENOMIC DNA]</scope>
    <source>
        <strain evidence="9">UBA9956</strain>
    </source>
</reference>
<evidence type="ECO:0000313" key="10">
    <source>
        <dbReference type="Proteomes" id="UP000264062"/>
    </source>
</evidence>
<evidence type="ECO:0000256" key="3">
    <source>
        <dbReference type="ARBA" id="ARBA00022840"/>
    </source>
</evidence>
<dbReference type="GO" id="GO:0008270">
    <property type="term" value="F:zinc ion binding"/>
    <property type="evidence" value="ECO:0007669"/>
    <property type="project" value="UniProtKB-UniRule"/>
</dbReference>
<evidence type="ECO:0000256" key="2">
    <source>
        <dbReference type="ARBA" id="ARBA00022741"/>
    </source>
</evidence>
<dbReference type="Pfam" id="PF03477">
    <property type="entry name" value="ATP-cone"/>
    <property type="match status" value="1"/>
</dbReference>
<keyword evidence="4 7" id="KW-0805">Transcription regulation</keyword>
<dbReference type="EMBL" id="DMZY01000186">
    <property type="protein sequence ID" value="HAV92782.1"/>
    <property type="molecule type" value="Genomic_DNA"/>
</dbReference>
<keyword evidence="1 7" id="KW-0678">Repressor</keyword>
<keyword evidence="7" id="KW-0863">Zinc-finger</keyword>
<dbReference type="PANTHER" id="PTHR30455:SF2">
    <property type="entry name" value="TRANSCRIPTIONAL REPRESSOR NRDR"/>
    <property type="match status" value="1"/>
</dbReference>
<dbReference type="NCBIfam" id="TIGR00244">
    <property type="entry name" value="transcriptional regulator NrdR"/>
    <property type="match status" value="1"/>
</dbReference>
<feature type="zinc finger region" evidence="7">
    <location>
        <begin position="3"/>
        <end position="34"/>
    </location>
</feature>
<dbReference type="GO" id="GO:0005524">
    <property type="term" value="F:ATP binding"/>
    <property type="evidence" value="ECO:0007669"/>
    <property type="project" value="UniProtKB-UniRule"/>
</dbReference>
<dbReference type="AlphaFoldDB" id="A0A350HB66"/>
<dbReference type="Proteomes" id="UP000264062">
    <property type="component" value="Unassembled WGS sequence"/>
</dbReference>
<keyword evidence="5 7" id="KW-0238">DNA-binding</keyword>
<organism evidence="9 10">
    <name type="scientific">candidate division WOR-3 bacterium</name>
    <dbReference type="NCBI Taxonomy" id="2052148"/>
    <lineage>
        <taxon>Bacteria</taxon>
        <taxon>Bacteria division WOR-3</taxon>
    </lineage>
</organism>
<dbReference type="InterPro" id="IPR003796">
    <property type="entry name" value="RNR_NrdR-like"/>
</dbReference>
<dbReference type="PANTHER" id="PTHR30455">
    <property type="entry name" value="TRANSCRIPTIONAL REPRESSOR NRDR"/>
    <property type="match status" value="1"/>
</dbReference>
<dbReference type="Pfam" id="PF22811">
    <property type="entry name" value="Zn_ribbon_NrdR"/>
    <property type="match status" value="1"/>
</dbReference>
<comment type="similarity">
    <text evidence="7">Belongs to the NrdR family.</text>
</comment>
<dbReference type="InterPro" id="IPR005144">
    <property type="entry name" value="ATP-cone_dom"/>
</dbReference>
<comment type="cofactor">
    <cofactor evidence="7">
        <name>Zn(2+)</name>
        <dbReference type="ChEBI" id="CHEBI:29105"/>
    </cofactor>
    <text evidence="7">Binds 1 zinc ion.</text>
</comment>
<evidence type="ECO:0000256" key="1">
    <source>
        <dbReference type="ARBA" id="ARBA00022491"/>
    </source>
</evidence>
<dbReference type="HAMAP" id="MF_00440">
    <property type="entry name" value="NrdR"/>
    <property type="match status" value="1"/>
</dbReference>
<dbReference type="PROSITE" id="PS51161">
    <property type="entry name" value="ATP_CONE"/>
    <property type="match status" value="1"/>
</dbReference>
<keyword evidence="3 7" id="KW-0067">ATP-binding</keyword>
<protein>
    <recommendedName>
        <fullName evidence="7">Transcriptional repressor NrdR</fullName>
    </recommendedName>
</protein>
<sequence length="160" mass="19052">MKCPFCGYEENKVIDSRASKDGQSVRRRRECIDCKRRFTTYEYVEKVPVMIIKRDGRREPYTREKLLEGIRTACRKRPVSSKSIDDTVDDIERIIFSMEKDEIDSKEIGEIVMGKLKELDEISYVRFASVYRQFRDMNEFVRELNKLLKNGEGIDKNYRN</sequence>
<evidence type="ECO:0000313" key="9">
    <source>
        <dbReference type="EMBL" id="HAV92782.1"/>
    </source>
</evidence>
<keyword evidence="7" id="KW-0479">Metal-binding</keyword>
<comment type="caution">
    <text evidence="9">The sequence shown here is derived from an EMBL/GenBank/DDBJ whole genome shotgun (WGS) entry which is preliminary data.</text>
</comment>
<evidence type="ECO:0000256" key="4">
    <source>
        <dbReference type="ARBA" id="ARBA00023015"/>
    </source>
</evidence>
<proteinExistence type="inferred from homology"/>
<evidence type="ECO:0000256" key="6">
    <source>
        <dbReference type="ARBA" id="ARBA00023163"/>
    </source>
</evidence>
<evidence type="ECO:0000256" key="7">
    <source>
        <dbReference type="HAMAP-Rule" id="MF_00440"/>
    </source>
</evidence>
<keyword evidence="6 7" id="KW-0804">Transcription</keyword>
<dbReference type="GO" id="GO:0045892">
    <property type="term" value="P:negative regulation of DNA-templated transcription"/>
    <property type="evidence" value="ECO:0007669"/>
    <property type="project" value="UniProtKB-UniRule"/>
</dbReference>
<name>A0A350HB66_UNCW3</name>
<keyword evidence="7" id="KW-0862">Zinc</keyword>
<keyword evidence="2 7" id="KW-0547">Nucleotide-binding</keyword>
<comment type="function">
    <text evidence="7">Negatively regulates transcription of bacterial ribonucleotide reductase nrd genes and operons by binding to NrdR-boxes.</text>
</comment>
<gene>
    <name evidence="7" type="primary">nrdR</name>
    <name evidence="9" type="ORF">DCW38_06340</name>
</gene>
<dbReference type="InterPro" id="IPR055173">
    <property type="entry name" value="NrdR-like_N"/>
</dbReference>
<evidence type="ECO:0000256" key="5">
    <source>
        <dbReference type="ARBA" id="ARBA00023125"/>
    </source>
</evidence>
<feature type="domain" description="ATP-cone" evidence="8">
    <location>
        <begin position="49"/>
        <end position="139"/>
    </location>
</feature>